<dbReference type="FunFam" id="1.10.238.10:FF:000104">
    <property type="entry name" value="calumenin isoform X1"/>
    <property type="match status" value="1"/>
</dbReference>
<evidence type="ECO:0000256" key="13">
    <source>
        <dbReference type="SAM" id="SignalP"/>
    </source>
</evidence>
<dbReference type="AlphaFoldDB" id="A0A0T6AUV3"/>
<feature type="chain" id="PRO_5006668145" description="Reticulocalbin-3" evidence="13">
    <location>
        <begin position="22"/>
        <end position="328"/>
    </location>
</feature>
<comment type="caution">
    <text evidence="15">The sequence shown here is derived from an EMBL/GenBank/DDBJ whole genome shotgun (WGS) entry which is preliminary data.</text>
</comment>
<dbReference type="PROSITE" id="PS50222">
    <property type="entry name" value="EF_HAND_2"/>
    <property type="match status" value="3"/>
</dbReference>
<protein>
    <recommendedName>
        <fullName evidence="11">Reticulocalbin-3</fullName>
    </recommendedName>
</protein>
<evidence type="ECO:0000256" key="2">
    <source>
        <dbReference type="ARBA" id="ARBA00022723"/>
    </source>
</evidence>
<dbReference type="SUPFAM" id="SSF47473">
    <property type="entry name" value="EF-hand"/>
    <property type="match status" value="2"/>
</dbReference>
<evidence type="ECO:0000256" key="6">
    <source>
        <dbReference type="ARBA" id="ARBA00022837"/>
    </source>
</evidence>
<dbReference type="InterPro" id="IPR002048">
    <property type="entry name" value="EF_hand_dom"/>
</dbReference>
<dbReference type="InterPro" id="IPR018247">
    <property type="entry name" value="EF_Hand_1_Ca_BS"/>
</dbReference>
<evidence type="ECO:0000256" key="4">
    <source>
        <dbReference type="ARBA" id="ARBA00022737"/>
    </source>
</evidence>
<comment type="subcellular location">
    <subcellularLocation>
        <location evidence="1">Endoplasmic reticulum lumen</location>
    </subcellularLocation>
</comment>
<dbReference type="InterPro" id="IPR011992">
    <property type="entry name" value="EF-hand-dom_pair"/>
</dbReference>
<dbReference type="Pfam" id="PF13833">
    <property type="entry name" value="EF-hand_8"/>
    <property type="match status" value="1"/>
</dbReference>
<dbReference type="OrthoDB" id="293868at2759"/>
<evidence type="ECO:0000259" key="14">
    <source>
        <dbReference type="PROSITE" id="PS50222"/>
    </source>
</evidence>
<dbReference type="GO" id="GO:0005509">
    <property type="term" value="F:calcium ion binding"/>
    <property type="evidence" value="ECO:0007669"/>
    <property type="project" value="InterPro"/>
</dbReference>
<dbReference type="CDD" id="cd16227">
    <property type="entry name" value="EFh_CREC_RCN2_like"/>
    <property type="match status" value="1"/>
</dbReference>
<dbReference type="Pfam" id="PF13499">
    <property type="entry name" value="EF-hand_7"/>
    <property type="match status" value="2"/>
</dbReference>
<keyword evidence="7" id="KW-0325">Glycoprotein</keyword>
<organism evidence="15 16">
    <name type="scientific">Oryctes borbonicus</name>
    <dbReference type="NCBI Taxonomy" id="1629725"/>
    <lineage>
        <taxon>Eukaryota</taxon>
        <taxon>Metazoa</taxon>
        <taxon>Ecdysozoa</taxon>
        <taxon>Arthropoda</taxon>
        <taxon>Hexapoda</taxon>
        <taxon>Insecta</taxon>
        <taxon>Pterygota</taxon>
        <taxon>Neoptera</taxon>
        <taxon>Endopterygota</taxon>
        <taxon>Coleoptera</taxon>
        <taxon>Polyphaga</taxon>
        <taxon>Scarabaeiformia</taxon>
        <taxon>Scarabaeidae</taxon>
        <taxon>Dynastinae</taxon>
        <taxon>Oryctes</taxon>
    </lineage>
</organism>
<evidence type="ECO:0000256" key="9">
    <source>
        <dbReference type="ARBA" id="ARBA00056975"/>
    </source>
</evidence>
<evidence type="ECO:0000256" key="8">
    <source>
        <dbReference type="ARBA" id="ARBA00023186"/>
    </source>
</evidence>
<feature type="domain" description="EF-hand" evidence="14">
    <location>
        <begin position="81"/>
        <end position="116"/>
    </location>
</feature>
<reference evidence="15 16" key="1">
    <citation type="submission" date="2015-09" db="EMBL/GenBank/DDBJ databases">
        <title>Draft genome of the scarab beetle Oryctes borbonicus.</title>
        <authorList>
            <person name="Meyer J.M."/>
            <person name="Markov G.V."/>
            <person name="Baskaran P."/>
            <person name="Herrmann M."/>
            <person name="Sommer R.J."/>
            <person name="Roedelsperger C."/>
        </authorList>
    </citation>
    <scope>NUCLEOTIDE SEQUENCE [LARGE SCALE GENOMIC DNA]</scope>
    <source>
        <strain evidence="15">OB123</strain>
        <tissue evidence="15">Whole animal</tissue>
    </source>
</reference>
<keyword evidence="5" id="KW-0256">Endoplasmic reticulum</keyword>
<evidence type="ECO:0000256" key="12">
    <source>
        <dbReference type="SAM" id="MobiDB-lite"/>
    </source>
</evidence>
<comment type="subunit">
    <text evidence="10">Interacts with PCSK6 (immature form including the propeptide); probably involved in the maturation and the secretion of PCSK6.</text>
</comment>
<sequence>MWQNKLKYIIVLIYLNYICDCAVMHSHSSHLNRERVEDGAYSPRDRGHVSESDEHNSDFDHEAILGSIKDAEEFDHLTPAESKRRLGILLQKMDLDGDKAITRQELRAWILRSFKMLTEEEAEERRQDVDTNNDGKVTWDEYVADTYGLGEDVSKEELEQENEELMADDKLMWEAADVNHDGILEGDEWVAFSHPEEHPVMMPIIMNQTLRERDTDNDGAISFQEYIGERGKNRDKQWIYVEKDKFDRELDLNKDGKLTGNEILSWMVPSNEEIADEEVQHLFVASDDDHDSLLSFEEILIHHDVFVGSEATDYGDHLHNIHQFQDEL</sequence>
<evidence type="ECO:0000256" key="7">
    <source>
        <dbReference type="ARBA" id="ARBA00023180"/>
    </source>
</evidence>
<keyword evidence="2" id="KW-0479">Metal-binding</keyword>
<keyword evidence="6" id="KW-0106">Calcium</keyword>
<keyword evidence="4" id="KW-0677">Repeat</keyword>
<evidence type="ECO:0000313" key="15">
    <source>
        <dbReference type="EMBL" id="KRT78629.1"/>
    </source>
</evidence>
<evidence type="ECO:0000256" key="11">
    <source>
        <dbReference type="ARBA" id="ARBA00072696"/>
    </source>
</evidence>
<dbReference type="PANTHER" id="PTHR10827:SF95">
    <property type="entry name" value="LD34388P"/>
    <property type="match status" value="1"/>
</dbReference>
<feature type="region of interest" description="Disordered" evidence="12">
    <location>
        <begin position="32"/>
        <end position="56"/>
    </location>
</feature>
<dbReference type="Proteomes" id="UP000051574">
    <property type="component" value="Unassembled WGS sequence"/>
</dbReference>
<dbReference type="PROSITE" id="PS00018">
    <property type="entry name" value="EF_HAND_1"/>
    <property type="match status" value="5"/>
</dbReference>
<feature type="domain" description="EF-hand" evidence="14">
    <location>
        <begin position="248"/>
        <end position="273"/>
    </location>
</feature>
<dbReference type="PANTHER" id="PTHR10827">
    <property type="entry name" value="RETICULOCALBIN"/>
    <property type="match status" value="1"/>
</dbReference>
<keyword evidence="16" id="KW-1185">Reference proteome</keyword>
<feature type="domain" description="EF-hand" evidence="14">
    <location>
        <begin position="117"/>
        <end position="152"/>
    </location>
</feature>
<accession>A0A0T6AUV3</accession>
<dbReference type="Gene3D" id="1.10.238.10">
    <property type="entry name" value="EF-hand"/>
    <property type="match status" value="3"/>
</dbReference>
<keyword evidence="3 13" id="KW-0732">Signal</keyword>
<dbReference type="GO" id="GO:0005788">
    <property type="term" value="C:endoplasmic reticulum lumen"/>
    <property type="evidence" value="ECO:0007669"/>
    <property type="project" value="UniProtKB-SubCell"/>
</dbReference>
<evidence type="ECO:0000256" key="5">
    <source>
        <dbReference type="ARBA" id="ARBA00022824"/>
    </source>
</evidence>
<dbReference type="GO" id="GO:0015031">
    <property type="term" value="P:protein transport"/>
    <property type="evidence" value="ECO:0007669"/>
    <property type="project" value="UniProtKB-ARBA"/>
</dbReference>
<evidence type="ECO:0000313" key="16">
    <source>
        <dbReference type="Proteomes" id="UP000051574"/>
    </source>
</evidence>
<gene>
    <name evidence="15" type="ORF">AMK59_7944</name>
</gene>
<evidence type="ECO:0000256" key="3">
    <source>
        <dbReference type="ARBA" id="ARBA00022729"/>
    </source>
</evidence>
<evidence type="ECO:0000256" key="1">
    <source>
        <dbReference type="ARBA" id="ARBA00004319"/>
    </source>
</evidence>
<proteinExistence type="predicted"/>
<name>A0A0T6AUV3_9SCAR</name>
<feature type="signal peptide" evidence="13">
    <location>
        <begin position="1"/>
        <end position="21"/>
    </location>
</feature>
<evidence type="ECO:0000256" key="10">
    <source>
        <dbReference type="ARBA" id="ARBA00063143"/>
    </source>
</evidence>
<keyword evidence="8" id="KW-0143">Chaperone</keyword>
<dbReference type="EMBL" id="LJIG01022803">
    <property type="protein sequence ID" value="KRT78629.1"/>
    <property type="molecule type" value="Genomic_DNA"/>
</dbReference>
<comment type="function">
    <text evidence="9">Probable molecular chaperone assisting protein biosynthesis and transport in the endoplasmic reticulum. Required for the proper biosynthesis and transport of pulmonary surfactant-associated protein A/SP-A, pulmonary surfactant-associated protein D/SP-D and the lipid transporter ABCA3. By regulating both the proper expression and the degradation through the endoplasmic reticulum-associated protein degradation pathway of these proteins plays a crucial role in pulmonary surfactant homeostasis. Has an anti-fibrotic activity by negatively regulating the secretion of type I and type III collagens. This calcium-binding protein also transiently associates with immature PCSK6 and regulates its secretion.</text>
</comment>